<dbReference type="RefSeq" id="WP_171977494.1">
    <property type="nucleotide sequence ID" value="NZ_CAWOXK010000001.1"/>
</dbReference>
<proteinExistence type="predicted"/>
<evidence type="ECO:0000259" key="1">
    <source>
        <dbReference type="Pfam" id="PF13460"/>
    </source>
</evidence>
<accession>A0A856MLG2</accession>
<reference evidence="2 3" key="1">
    <citation type="submission" date="2018-06" db="EMBL/GenBank/DDBJ databases">
        <title>Comparative genomics of Brasilonema spp. strains.</title>
        <authorList>
            <person name="Alvarenga D.O."/>
            <person name="Fiore M.F."/>
            <person name="Varani A.M."/>
        </authorList>
    </citation>
    <scope>NUCLEOTIDE SEQUENCE [LARGE SCALE GENOMIC DNA]</scope>
    <source>
        <strain evidence="2 3">CENA114</strain>
    </source>
</reference>
<feature type="domain" description="NAD(P)-binding" evidence="1">
    <location>
        <begin position="7"/>
        <end position="193"/>
    </location>
</feature>
<dbReference type="GO" id="GO:0004074">
    <property type="term" value="F:biliverdin reductase [NAD(P)H] activity"/>
    <property type="evidence" value="ECO:0007669"/>
    <property type="project" value="TreeGrafter"/>
</dbReference>
<dbReference type="PANTHER" id="PTHR43355:SF2">
    <property type="entry name" value="FLAVIN REDUCTASE (NADPH)"/>
    <property type="match status" value="1"/>
</dbReference>
<dbReference type="InterPro" id="IPR036291">
    <property type="entry name" value="NAD(P)-bd_dom_sf"/>
</dbReference>
<dbReference type="SUPFAM" id="SSF51735">
    <property type="entry name" value="NAD(P)-binding Rossmann-fold domains"/>
    <property type="match status" value="1"/>
</dbReference>
<keyword evidence="3" id="KW-1185">Reference proteome</keyword>
<name>A0A856MLG2_9CYAN</name>
<dbReference type="Gene3D" id="3.40.50.720">
    <property type="entry name" value="NAD(P)-binding Rossmann-like Domain"/>
    <property type="match status" value="1"/>
</dbReference>
<protein>
    <recommendedName>
        <fullName evidence="1">NAD(P)-binding domain-containing protein</fullName>
    </recommendedName>
</protein>
<dbReference type="PANTHER" id="PTHR43355">
    <property type="entry name" value="FLAVIN REDUCTASE (NADPH)"/>
    <property type="match status" value="1"/>
</dbReference>
<dbReference type="Pfam" id="PF13460">
    <property type="entry name" value="NAD_binding_10"/>
    <property type="match status" value="1"/>
</dbReference>
<dbReference type="KEGG" id="bsen:DP114_26360"/>
<dbReference type="Proteomes" id="UP000503129">
    <property type="component" value="Chromosome"/>
</dbReference>
<dbReference type="GO" id="GO:0042602">
    <property type="term" value="F:riboflavin reductase (NADPH) activity"/>
    <property type="evidence" value="ECO:0007669"/>
    <property type="project" value="TreeGrafter"/>
</dbReference>
<evidence type="ECO:0000313" key="2">
    <source>
        <dbReference type="EMBL" id="QDL10960.1"/>
    </source>
</evidence>
<evidence type="ECO:0000313" key="3">
    <source>
        <dbReference type="Proteomes" id="UP000503129"/>
    </source>
</evidence>
<dbReference type="EMBL" id="CP030118">
    <property type="protein sequence ID" value="QDL10960.1"/>
    <property type="molecule type" value="Genomic_DNA"/>
</dbReference>
<dbReference type="InterPro" id="IPR051606">
    <property type="entry name" value="Polyketide_Oxido-like"/>
</dbReference>
<dbReference type="AlphaFoldDB" id="A0A856MLG2"/>
<organism evidence="2 3">
    <name type="scientific">Brasilonema sennae CENA114</name>
    <dbReference type="NCBI Taxonomy" id="415709"/>
    <lineage>
        <taxon>Bacteria</taxon>
        <taxon>Bacillati</taxon>
        <taxon>Cyanobacteriota</taxon>
        <taxon>Cyanophyceae</taxon>
        <taxon>Nostocales</taxon>
        <taxon>Scytonemataceae</taxon>
        <taxon>Brasilonema</taxon>
        <taxon>Bromeliae group (in: Brasilonema)</taxon>
    </lineage>
</organism>
<dbReference type="InterPro" id="IPR016040">
    <property type="entry name" value="NAD(P)-bd_dom"/>
</dbReference>
<gene>
    <name evidence="2" type="ORF">DP114_26360</name>
</gene>
<sequence length="207" mass="22117">MKVLVIGAAGKTGRAVVEQAVSAGHQVTAFVHKADEYEVSDVRVIEGDATDSATMDAAVLGQDAVLDTIGGKTPYKETTLESSAANTIITAMQRNDVRRLVVTSMIGEGDSEANTTFYERLLVSTFLRGADKDKAAMESAVESSGLDWVILRPAILTDDPAKGNVRVFDPETGEKAHKITRADLADFMLAQLSSNEYLHQAVTIANS</sequence>